<name>A0A067CNA4_SAPPC</name>
<dbReference type="EMBL" id="KK583212">
    <property type="protein sequence ID" value="KDO28287.1"/>
    <property type="molecule type" value="Genomic_DNA"/>
</dbReference>
<gene>
    <name evidence="1" type="ORF">SPRG_06338</name>
</gene>
<dbReference type="Proteomes" id="UP000030745">
    <property type="component" value="Unassembled WGS sequence"/>
</dbReference>
<reference evidence="1 2" key="1">
    <citation type="journal article" date="2013" name="PLoS Genet.">
        <title>Distinctive expansion of potential virulence genes in the genome of the oomycete fish pathogen Saprolegnia parasitica.</title>
        <authorList>
            <person name="Jiang R.H."/>
            <person name="de Bruijn I."/>
            <person name="Haas B.J."/>
            <person name="Belmonte R."/>
            <person name="Lobach L."/>
            <person name="Christie J."/>
            <person name="van den Ackerveken G."/>
            <person name="Bottin A."/>
            <person name="Bulone V."/>
            <person name="Diaz-Moreno S.M."/>
            <person name="Dumas B."/>
            <person name="Fan L."/>
            <person name="Gaulin E."/>
            <person name="Govers F."/>
            <person name="Grenville-Briggs L.J."/>
            <person name="Horner N.R."/>
            <person name="Levin J.Z."/>
            <person name="Mammella M."/>
            <person name="Meijer H.J."/>
            <person name="Morris P."/>
            <person name="Nusbaum C."/>
            <person name="Oome S."/>
            <person name="Phillips A.J."/>
            <person name="van Rooyen D."/>
            <person name="Rzeszutek E."/>
            <person name="Saraiva M."/>
            <person name="Secombes C.J."/>
            <person name="Seidl M.F."/>
            <person name="Snel B."/>
            <person name="Stassen J.H."/>
            <person name="Sykes S."/>
            <person name="Tripathy S."/>
            <person name="van den Berg H."/>
            <person name="Vega-Arreguin J.C."/>
            <person name="Wawra S."/>
            <person name="Young S.K."/>
            <person name="Zeng Q."/>
            <person name="Dieguez-Uribeondo J."/>
            <person name="Russ C."/>
            <person name="Tyler B.M."/>
            <person name="van West P."/>
        </authorList>
    </citation>
    <scope>NUCLEOTIDE SEQUENCE [LARGE SCALE GENOMIC DNA]</scope>
    <source>
        <strain evidence="1 2">CBS 223.65</strain>
    </source>
</reference>
<dbReference type="PANTHER" id="PTHR17985:SF8">
    <property type="entry name" value="TRANSPORT AND GOLGI ORGANIZATION PROTEIN 2 HOMOLOG"/>
    <property type="match status" value="1"/>
</dbReference>
<dbReference type="OMA" id="FAWRPGH"/>
<dbReference type="OrthoDB" id="57786at2759"/>
<protein>
    <submittedName>
        <fullName evidence="1">Uncharacterized protein</fullName>
    </submittedName>
</protein>
<dbReference type="Pfam" id="PF05742">
    <property type="entry name" value="TANGO2"/>
    <property type="match status" value="1"/>
</dbReference>
<accession>A0A067CNA4</accession>
<dbReference type="VEuPathDB" id="FungiDB:SPRG_06338"/>
<keyword evidence="2" id="KW-1185">Reference proteome</keyword>
<dbReference type="PANTHER" id="PTHR17985">
    <property type="entry name" value="SER/THR-RICH PROTEIN T10 IN DGCR REGION"/>
    <property type="match status" value="1"/>
</dbReference>
<dbReference type="InterPro" id="IPR008551">
    <property type="entry name" value="TANGO2"/>
</dbReference>
<sequence length="275" mass="30926">MCTALFELQEYQTDDGQRHVRLIVLHNRDEWLTRDTAPCAWWAPPDGTIFAPRDLIRGGTWMGIRKENAIVRAAFLTNIRYMPPVHGKLSRGNVIKDFLEGTMSTASYLKELEASGHLYPGFNLIVFDGASLGHLCNFVHGEYVTESSLLQPNVIYGMSNGPFSAPWPKVVQAKEAMAACDRTGPAMEICHRLLPIMANTHRIQNEDELPKTGHTIEMEFKLSSLFVETKEPHVDYCTRTMIAMVLDSNPAEDCCIVEKDLALATHTWTTRSFAL</sequence>
<dbReference type="RefSeq" id="XP_012201107.1">
    <property type="nucleotide sequence ID" value="XM_012345717.1"/>
</dbReference>
<dbReference type="GeneID" id="24128687"/>
<organism evidence="1 2">
    <name type="scientific">Saprolegnia parasitica (strain CBS 223.65)</name>
    <dbReference type="NCBI Taxonomy" id="695850"/>
    <lineage>
        <taxon>Eukaryota</taxon>
        <taxon>Sar</taxon>
        <taxon>Stramenopiles</taxon>
        <taxon>Oomycota</taxon>
        <taxon>Saprolegniomycetes</taxon>
        <taxon>Saprolegniales</taxon>
        <taxon>Saprolegniaceae</taxon>
        <taxon>Saprolegnia</taxon>
    </lineage>
</organism>
<proteinExistence type="predicted"/>
<evidence type="ECO:0000313" key="2">
    <source>
        <dbReference type="Proteomes" id="UP000030745"/>
    </source>
</evidence>
<evidence type="ECO:0000313" key="1">
    <source>
        <dbReference type="EMBL" id="KDO28287.1"/>
    </source>
</evidence>
<dbReference type="KEGG" id="spar:SPRG_06338"/>
<dbReference type="AlphaFoldDB" id="A0A067CNA4"/>